<gene>
    <name evidence="6" type="ORF">AMJ39_08940</name>
</gene>
<sequence length="369" mass="39664">MEIHCLDVGNGDCTLVISSAGTPMLIDSGWGDTAPVVRSYLLSQGVDDLDYHIATHYHADHIGGIVELVDMGVEIDEAAYDRGWSYSTLTYSNYVVAVGNRRTTIEEGDVIDLGGGVVSLCVSLNGAGYLSPPFTDPPHDENALSIINVLSYREFDLYVAGDLLWYIEDIIANDVGDVEVYQADHHGYGNASSSYFLHRIVPEVSVISGDDPDPEVVARLDSLSDVYITGEVGTVVIETDGYAYSVNESNWYECDGLTDITVSVNPIAGVHLAPGDSLKFRVSLLNHTGTSQTFYVGTKAAIPGGTLTDWLIGPTRITLGSGEVIDADLGHKIPAAAPVGSYEYRAYVGTPPDNVIDVDGFNFRVTAER</sequence>
<keyword evidence="3" id="KW-0378">Hydrolase</keyword>
<organism evidence="6 7">
    <name type="scientific">candidate division TA06 bacterium DG_24</name>
    <dbReference type="NCBI Taxonomy" id="1703770"/>
    <lineage>
        <taxon>Bacteria</taxon>
        <taxon>Bacteria division TA06</taxon>
    </lineage>
</organism>
<dbReference type="SUPFAM" id="SSF56281">
    <property type="entry name" value="Metallo-hydrolase/oxidoreductase"/>
    <property type="match status" value="1"/>
</dbReference>
<dbReference type="InterPro" id="IPR001018">
    <property type="entry name" value="Beta-lactamase_class-B_CS"/>
</dbReference>
<comment type="caution">
    <text evidence="6">The sequence shown here is derived from an EMBL/GenBank/DDBJ whole genome shotgun (WGS) entry which is preliminary data.</text>
</comment>
<dbReference type="Pfam" id="PF00753">
    <property type="entry name" value="Lactamase_B"/>
    <property type="match status" value="1"/>
</dbReference>
<evidence type="ECO:0000256" key="1">
    <source>
        <dbReference type="ARBA" id="ARBA00001947"/>
    </source>
</evidence>
<name>A0A0S7WP69_UNCT6</name>
<keyword evidence="4" id="KW-0862">Zinc</keyword>
<reference evidence="6 7" key="1">
    <citation type="journal article" date="2015" name="Microbiome">
        <title>Genomic resolution of linkages in carbon, nitrogen, and sulfur cycling among widespread estuary sediment bacteria.</title>
        <authorList>
            <person name="Baker B.J."/>
            <person name="Lazar C.S."/>
            <person name="Teske A.P."/>
            <person name="Dick G.J."/>
        </authorList>
    </citation>
    <scope>NUCLEOTIDE SEQUENCE [LARGE SCALE GENOMIC DNA]</scope>
    <source>
        <strain evidence="6">DG_24</strain>
    </source>
</reference>
<dbReference type="PROSITE" id="PS00743">
    <property type="entry name" value="BETA_LACTAMASE_B_1"/>
    <property type="match status" value="1"/>
</dbReference>
<keyword evidence="2" id="KW-0479">Metal-binding</keyword>
<comment type="cofactor">
    <cofactor evidence="1">
        <name>Zn(2+)</name>
        <dbReference type="ChEBI" id="CHEBI:29105"/>
    </cofactor>
</comment>
<evidence type="ECO:0000256" key="2">
    <source>
        <dbReference type="ARBA" id="ARBA00022723"/>
    </source>
</evidence>
<dbReference type="InterPro" id="IPR052159">
    <property type="entry name" value="Competence_DNA_uptake"/>
</dbReference>
<evidence type="ECO:0000259" key="5">
    <source>
        <dbReference type="Pfam" id="PF00753"/>
    </source>
</evidence>
<dbReference type="InterPro" id="IPR001279">
    <property type="entry name" value="Metallo-B-lactamas"/>
</dbReference>
<dbReference type="Gene3D" id="3.60.15.10">
    <property type="entry name" value="Ribonuclease Z/Hydroxyacylglutathione hydrolase-like"/>
    <property type="match status" value="1"/>
</dbReference>
<dbReference type="GO" id="GO:0008800">
    <property type="term" value="F:beta-lactamase activity"/>
    <property type="evidence" value="ECO:0007669"/>
    <property type="project" value="InterPro"/>
</dbReference>
<evidence type="ECO:0000256" key="3">
    <source>
        <dbReference type="ARBA" id="ARBA00022801"/>
    </source>
</evidence>
<dbReference type="Proteomes" id="UP000052008">
    <property type="component" value="Unassembled WGS sequence"/>
</dbReference>
<dbReference type="GO" id="GO:0008270">
    <property type="term" value="F:zinc ion binding"/>
    <property type="evidence" value="ECO:0007669"/>
    <property type="project" value="InterPro"/>
</dbReference>
<feature type="domain" description="Metallo-beta-lactamase" evidence="5">
    <location>
        <begin position="7"/>
        <end position="69"/>
    </location>
</feature>
<evidence type="ECO:0000313" key="7">
    <source>
        <dbReference type="Proteomes" id="UP000052008"/>
    </source>
</evidence>
<proteinExistence type="predicted"/>
<protein>
    <recommendedName>
        <fullName evidence="5">Metallo-beta-lactamase domain-containing protein</fullName>
    </recommendedName>
</protein>
<dbReference type="PANTHER" id="PTHR30619">
    <property type="entry name" value="DNA INTERNALIZATION/COMPETENCE PROTEIN COMEC/REC2"/>
    <property type="match status" value="1"/>
</dbReference>
<evidence type="ECO:0000256" key="4">
    <source>
        <dbReference type="ARBA" id="ARBA00022833"/>
    </source>
</evidence>
<accession>A0A0S7WP69</accession>
<dbReference type="AlphaFoldDB" id="A0A0S7WP69"/>
<dbReference type="PANTHER" id="PTHR30619:SF1">
    <property type="entry name" value="RECOMBINATION PROTEIN 2"/>
    <property type="match status" value="1"/>
</dbReference>
<evidence type="ECO:0000313" key="6">
    <source>
        <dbReference type="EMBL" id="KPJ51966.1"/>
    </source>
</evidence>
<dbReference type="GO" id="GO:0017001">
    <property type="term" value="P:antibiotic catabolic process"/>
    <property type="evidence" value="ECO:0007669"/>
    <property type="project" value="InterPro"/>
</dbReference>
<dbReference type="InterPro" id="IPR036866">
    <property type="entry name" value="RibonucZ/Hydroxyglut_hydro"/>
</dbReference>
<dbReference type="EMBL" id="LIZS01000085">
    <property type="protein sequence ID" value="KPJ51966.1"/>
    <property type="molecule type" value="Genomic_DNA"/>
</dbReference>